<dbReference type="EMBL" id="JBHHMI010000012">
    <property type="protein sequence ID" value="MFB5268091.1"/>
    <property type="molecule type" value="Genomic_DNA"/>
</dbReference>
<comment type="caution">
    <text evidence="1">The sequence shown here is derived from an EMBL/GenBank/DDBJ whole genome shotgun (WGS) entry which is preliminary data.</text>
</comment>
<reference evidence="1 2" key="1">
    <citation type="submission" date="2024-09" db="EMBL/GenBank/DDBJ databases">
        <title>Paenibacillus zeirhizospherea sp. nov., isolated from surface of the maize (Zea mays) roots in a horticulture field, Hungary.</title>
        <authorList>
            <person name="Marton D."/>
            <person name="Farkas M."/>
            <person name="Bedics A."/>
            <person name="Toth E."/>
            <person name="Tancsics A."/>
            <person name="Boka K."/>
            <person name="Maroti G."/>
            <person name="Kriszt B."/>
            <person name="Cserhati M."/>
        </authorList>
    </citation>
    <scope>NUCLEOTIDE SEQUENCE [LARGE SCALE GENOMIC DNA]</scope>
    <source>
        <strain evidence="1 2">KCTC 33519</strain>
    </source>
</reference>
<proteinExistence type="predicted"/>
<accession>A0ABV5AY65</accession>
<dbReference type="Gene3D" id="3.40.50.300">
    <property type="entry name" value="P-loop containing nucleotide triphosphate hydrolases"/>
    <property type="match status" value="1"/>
</dbReference>
<dbReference type="InterPro" id="IPR027417">
    <property type="entry name" value="P-loop_NTPase"/>
</dbReference>
<sequence>MSIITFWSPDHGRGNTANCAAAGAMIGLDYDVRTLIARTQFGNSSLEDAFLKSKELQIKNFVTSAATGMDALERLFKTKRLSASGISNHTLSLEPGRLDLLTGTSKPDESGHEGSEHVMAAIFDEARRYYQAIILDIESGNANKVTNQLIQSSDLVVVNLIQDLNSLERYASQEQWPSALQEKNKMILLGQYDPHSKYNATNIRRKFGIKDPLFAIPYCSEYRDAFNDKDVLGWFRRTRNAGRRHGSYPFLQEVRKAAKEILSQIGINTEIKRIERGVS</sequence>
<name>A0ABV5AY65_9BACL</name>
<organism evidence="1 2">
    <name type="scientific">Paenibacillus enshidis</name>
    <dbReference type="NCBI Taxonomy" id="1458439"/>
    <lineage>
        <taxon>Bacteria</taxon>
        <taxon>Bacillati</taxon>
        <taxon>Bacillota</taxon>
        <taxon>Bacilli</taxon>
        <taxon>Bacillales</taxon>
        <taxon>Paenibacillaceae</taxon>
        <taxon>Paenibacillus</taxon>
    </lineage>
</organism>
<dbReference type="SUPFAM" id="SSF52540">
    <property type="entry name" value="P-loop containing nucleoside triphosphate hydrolases"/>
    <property type="match status" value="1"/>
</dbReference>
<gene>
    <name evidence="1" type="ORF">ACE41H_15090</name>
</gene>
<evidence type="ECO:0000313" key="2">
    <source>
        <dbReference type="Proteomes" id="UP001580346"/>
    </source>
</evidence>
<dbReference type="RefSeq" id="WP_375356196.1">
    <property type="nucleotide sequence ID" value="NZ_JBHHMI010000012.1"/>
</dbReference>
<keyword evidence="2" id="KW-1185">Reference proteome</keyword>
<dbReference type="Proteomes" id="UP001580346">
    <property type="component" value="Unassembled WGS sequence"/>
</dbReference>
<evidence type="ECO:0000313" key="1">
    <source>
        <dbReference type="EMBL" id="MFB5268091.1"/>
    </source>
</evidence>
<protein>
    <submittedName>
        <fullName evidence="1">Uncharacterized protein</fullName>
    </submittedName>
</protein>